<protein>
    <submittedName>
        <fullName evidence="2">Uncharacterized protein</fullName>
    </submittedName>
</protein>
<comment type="caution">
    <text evidence="2">The sequence shown here is derived from an EMBL/GenBank/DDBJ whole genome shotgun (WGS) entry which is preliminary data.</text>
</comment>
<accession>A0AAE0GJN6</accession>
<evidence type="ECO:0000256" key="1">
    <source>
        <dbReference type="SAM" id="MobiDB-lite"/>
    </source>
</evidence>
<name>A0AAE0GJN6_9CHLO</name>
<feature type="region of interest" description="Disordered" evidence="1">
    <location>
        <begin position="42"/>
        <end position="74"/>
    </location>
</feature>
<evidence type="ECO:0000313" key="2">
    <source>
        <dbReference type="EMBL" id="KAK3279367.1"/>
    </source>
</evidence>
<dbReference type="Proteomes" id="UP001190700">
    <property type="component" value="Unassembled WGS sequence"/>
</dbReference>
<dbReference type="AlphaFoldDB" id="A0AAE0GJN6"/>
<gene>
    <name evidence="2" type="ORF">CYMTET_12745</name>
</gene>
<keyword evidence="3" id="KW-1185">Reference proteome</keyword>
<organism evidence="2 3">
    <name type="scientific">Cymbomonas tetramitiformis</name>
    <dbReference type="NCBI Taxonomy" id="36881"/>
    <lineage>
        <taxon>Eukaryota</taxon>
        <taxon>Viridiplantae</taxon>
        <taxon>Chlorophyta</taxon>
        <taxon>Pyramimonadophyceae</taxon>
        <taxon>Pyramimonadales</taxon>
        <taxon>Pyramimonadaceae</taxon>
        <taxon>Cymbomonas</taxon>
    </lineage>
</organism>
<dbReference type="EMBL" id="LGRX02004978">
    <property type="protein sequence ID" value="KAK3279367.1"/>
    <property type="molecule type" value="Genomic_DNA"/>
</dbReference>
<sequence length="74" mass="7470">MGCGASSQSTGTQPLPQSKAAKAGAGAVRTVELSAEAERNLRKLEGAHVEPQPRISSSSEYVGSGGSTPKGAWT</sequence>
<proteinExistence type="predicted"/>
<reference evidence="2 3" key="1">
    <citation type="journal article" date="2015" name="Genome Biol. Evol.">
        <title>Comparative Genomics of a Bacterivorous Green Alga Reveals Evolutionary Causalities and Consequences of Phago-Mixotrophic Mode of Nutrition.</title>
        <authorList>
            <person name="Burns J.A."/>
            <person name="Paasch A."/>
            <person name="Narechania A."/>
            <person name="Kim E."/>
        </authorList>
    </citation>
    <scope>NUCLEOTIDE SEQUENCE [LARGE SCALE GENOMIC DNA]</scope>
    <source>
        <strain evidence="2 3">PLY_AMNH</strain>
    </source>
</reference>
<feature type="compositionally biased region" description="Polar residues" evidence="1">
    <location>
        <begin position="1"/>
        <end position="16"/>
    </location>
</feature>
<evidence type="ECO:0000313" key="3">
    <source>
        <dbReference type="Proteomes" id="UP001190700"/>
    </source>
</evidence>
<feature type="region of interest" description="Disordered" evidence="1">
    <location>
        <begin position="1"/>
        <end position="30"/>
    </location>
</feature>